<evidence type="ECO:0000313" key="2">
    <source>
        <dbReference type="Proteomes" id="UP000183410"/>
    </source>
</evidence>
<dbReference type="AlphaFoldDB" id="A0A1I2GY53"/>
<reference evidence="2" key="1">
    <citation type="submission" date="2016-10" db="EMBL/GenBank/DDBJ databases">
        <authorList>
            <person name="Varghese N."/>
            <person name="Submissions S."/>
        </authorList>
    </citation>
    <scope>NUCLEOTIDE SEQUENCE [LARGE SCALE GENOMIC DNA]</scope>
    <source>
        <strain evidence="2">CGMCC 1.10223</strain>
    </source>
</reference>
<accession>A0A1I2GY53</accession>
<gene>
    <name evidence="1" type="ORF">SAMN04487969_11937</name>
</gene>
<dbReference type="OrthoDB" id="2662298at2"/>
<evidence type="ECO:0000313" key="1">
    <source>
        <dbReference type="EMBL" id="SFF22685.1"/>
    </source>
</evidence>
<keyword evidence="2" id="KW-1185">Reference proteome</keyword>
<dbReference type="EMBL" id="FONN01000019">
    <property type="protein sequence ID" value="SFF22685.1"/>
    <property type="molecule type" value="Genomic_DNA"/>
</dbReference>
<proteinExistence type="predicted"/>
<dbReference type="RefSeq" id="WP_046233700.1">
    <property type="nucleotide sequence ID" value="NZ_FONN01000019.1"/>
</dbReference>
<organism evidence="1 2">
    <name type="scientific">Paenibacillus algorifonticola</name>
    <dbReference type="NCBI Taxonomy" id="684063"/>
    <lineage>
        <taxon>Bacteria</taxon>
        <taxon>Bacillati</taxon>
        <taxon>Bacillota</taxon>
        <taxon>Bacilli</taxon>
        <taxon>Bacillales</taxon>
        <taxon>Paenibacillaceae</taxon>
        <taxon>Paenibacillus</taxon>
    </lineage>
</organism>
<protein>
    <submittedName>
        <fullName evidence="1">Uncharacterized protein</fullName>
    </submittedName>
</protein>
<sequence length="92" mass="10590">MGKYDDKRRQFQQLKSLSNDKFWEAMNVLHTRAYAAAQRHYSEAMDIELTPRQKQAVEAKATEIRELWDGMETVDTDATGAEVFKPAPIKEG</sequence>
<dbReference type="Proteomes" id="UP000183410">
    <property type="component" value="Unassembled WGS sequence"/>
</dbReference>
<name>A0A1I2GY53_9BACL</name>